<dbReference type="GO" id="GO:0045271">
    <property type="term" value="C:respiratory chain complex I"/>
    <property type="evidence" value="ECO:0007669"/>
    <property type="project" value="InterPro"/>
</dbReference>
<dbReference type="RefSeq" id="WP_147143463.1">
    <property type="nucleotide sequence ID" value="NZ_AP019563.1"/>
</dbReference>
<proteinExistence type="predicted"/>
<keyword evidence="2" id="KW-1185">Reference proteome</keyword>
<dbReference type="Proteomes" id="UP000321183">
    <property type="component" value="Chromosome"/>
</dbReference>
<dbReference type="EMBL" id="AP019563">
    <property type="protein sequence ID" value="BBJ32190.1"/>
    <property type="molecule type" value="Genomic_DNA"/>
</dbReference>
<gene>
    <name evidence="1" type="ORF">RAS_12990</name>
</gene>
<evidence type="ECO:0000313" key="2">
    <source>
        <dbReference type="Proteomes" id="UP000321183"/>
    </source>
</evidence>
<dbReference type="PANTHER" id="PTHR12910:SF2">
    <property type="entry name" value="NADH DEHYDROGENASE [UBIQUINONE] 1 ALPHA SUBCOMPLEX SUBUNIT 12"/>
    <property type="match status" value="1"/>
</dbReference>
<dbReference type="NCBIfam" id="TIGR01045">
    <property type="entry name" value="RPE1"/>
    <property type="match status" value="1"/>
</dbReference>
<dbReference type="AlphaFoldDB" id="A0A510G8I0"/>
<dbReference type="NCBIfam" id="NF005151">
    <property type="entry name" value="PRK06630.1"/>
    <property type="match status" value="1"/>
</dbReference>
<evidence type="ECO:0008006" key="3">
    <source>
        <dbReference type="Google" id="ProtNLM"/>
    </source>
</evidence>
<reference evidence="1 2" key="1">
    <citation type="submission" date="2019-04" db="EMBL/GenBank/DDBJ databases">
        <title>Draft genome sequence of Rickettsia asiatica Maytaro1284.</title>
        <authorList>
            <person name="Thu M."/>
            <person name="Qiu Y."/>
            <person name="Nakao R."/>
        </authorList>
    </citation>
    <scope>NUCLEOTIDE SEQUENCE [LARGE SCALE GENOMIC DNA]</scope>
    <source>
        <strain evidence="1 2">Maytaro1284</strain>
    </source>
</reference>
<accession>A0A510G8I0</accession>
<dbReference type="Pfam" id="PF05071">
    <property type="entry name" value="NDUFA12"/>
    <property type="match status" value="1"/>
</dbReference>
<dbReference type="PANTHER" id="PTHR12910">
    <property type="entry name" value="NADH-UBIQUINONE OXIDOREDUCTASE SUBUNIT B17.2"/>
    <property type="match status" value="1"/>
</dbReference>
<organism evidence="1 2">
    <name type="scientific">Rickettsia asiatica</name>
    <dbReference type="NCBI Taxonomy" id="238800"/>
    <lineage>
        <taxon>Bacteria</taxon>
        <taxon>Pseudomonadati</taxon>
        <taxon>Pseudomonadota</taxon>
        <taxon>Alphaproteobacteria</taxon>
        <taxon>Rickettsiales</taxon>
        <taxon>Rickettsiaceae</taxon>
        <taxon>Rickettsieae</taxon>
        <taxon>Rickettsia</taxon>
        <taxon>spotted fever group</taxon>
    </lineage>
</organism>
<protein>
    <recommendedName>
        <fullName evidence="3">NADH dehydrogenase</fullName>
    </recommendedName>
</protein>
<name>A0A510G8I0_9RICK</name>
<dbReference type="InterPro" id="IPR007763">
    <property type="entry name" value="NDUFA12"/>
</dbReference>
<dbReference type="InterPro" id="IPR005728">
    <property type="entry name" value="RPE1"/>
</dbReference>
<dbReference type="KEGG" id="ras:RAS_12990"/>
<sequence length="148" mass="17791">MSWIDKFFITFFHKKVGEDEFLNQYYESRNIDYLRRPRRFIIYKNVNEPTKIPPSWHAWLHHLVNEIPKNIQLFPWQKNRYLSKPAYREEFKGETERSTAAYIDIREDASTGSTSKLPLEAKKFGMSNNKIAKKASKTSNLKYNRWQP</sequence>
<dbReference type="GO" id="GO:0006979">
    <property type="term" value="P:response to oxidative stress"/>
    <property type="evidence" value="ECO:0007669"/>
    <property type="project" value="TreeGrafter"/>
</dbReference>
<evidence type="ECO:0000313" key="1">
    <source>
        <dbReference type="EMBL" id="BBJ32190.1"/>
    </source>
</evidence>